<evidence type="ECO:0000313" key="2">
    <source>
        <dbReference type="EMBL" id="AKG72943.1"/>
    </source>
</evidence>
<dbReference type="Proteomes" id="UP000183090">
    <property type="component" value="Unassembled WGS sequence"/>
</dbReference>
<protein>
    <submittedName>
        <fullName evidence="3">Uncharacterized conserved protein, DUF58 family, contains vWF domain</fullName>
    </submittedName>
</protein>
<proteinExistence type="predicted"/>
<evidence type="ECO:0000313" key="3">
    <source>
        <dbReference type="EMBL" id="SFK76493.1"/>
    </source>
</evidence>
<keyword evidence="1" id="KW-1133">Transmembrane helix</keyword>
<gene>
    <name evidence="2" type="ORF">AAT16_01120</name>
    <name evidence="3" type="ORF">SAMN05216235_1596</name>
</gene>
<keyword evidence="4" id="KW-1185">Reference proteome</keyword>
<evidence type="ECO:0000256" key="1">
    <source>
        <dbReference type="SAM" id="Phobius"/>
    </source>
</evidence>
<dbReference type="AlphaFoldDB" id="A0A0F7HIQ2"/>
<name>A0A0F7HIQ2_9STAP</name>
<dbReference type="OrthoDB" id="9789943at2"/>
<keyword evidence="1" id="KW-0472">Membrane</keyword>
<keyword evidence="1" id="KW-0812">Transmembrane</keyword>
<feature type="transmembrane region" description="Helical" evidence="1">
    <location>
        <begin position="12"/>
        <end position="30"/>
    </location>
</feature>
<feature type="transmembrane region" description="Helical" evidence="1">
    <location>
        <begin position="36"/>
        <end position="55"/>
    </location>
</feature>
<reference evidence="3 5" key="3">
    <citation type="submission" date="2016-10" db="EMBL/GenBank/DDBJ databases">
        <authorList>
            <person name="Varghese N."/>
            <person name="Submissions S."/>
        </authorList>
    </citation>
    <scope>NUCLEOTIDE SEQUENCE [LARGE SCALE GENOMIC DNA]</scope>
    <source>
        <strain evidence="3 5">CGMCC 1.6501</strain>
    </source>
</reference>
<dbReference type="KEGG" id="shv:AAT16_01120"/>
<evidence type="ECO:0000313" key="5">
    <source>
        <dbReference type="Proteomes" id="UP000183090"/>
    </source>
</evidence>
<evidence type="ECO:0000313" key="4">
    <source>
        <dbReference type="Proteomes" id="UP000034029"/>
    </source>
</evidence>
<reference evidence="2 4" key="1">
    <citation type="journal article" date="2015" name="Int. J. Syst. Evol. Microbiol.">
        <title>Complete genome sequence of Salinicoccus halodurans H3B36, isolated from the Qaidam Basin in China.</title>
        <authorList>
            <person name="Jiang K."/>
            <person name="Xue Y."/>
            <person name="Ma Y."/>
        </authorList>
    </citation>
    <scope>NUCLEOTIDE SEQUENCE [LARGE SCALE GENOMIC DNA]</scope>
    <source>
        <strain evidence="2 4">H3B36</strain>
    </source>
</reference>
<dbReference type="EMBL" id="FOTB01000003">
    <property type="protein sequence ID" value="SFK76493.1"/>
    <property type="molecule type" value="Genomic_DNA"/>
</dbReference>
<dbReference type="RefSeq" id="WP_046789139.1">
    <property type="nucleotide sequence ID" value="NZ_CP011366.1"/>
</dbReference>
<dbReference type="Proteomes" id="UP000034029">
    <property type="component" value="Chromosome"/>
</dbReference>
<dbReference type="PANTHER" id="PTHR34351:SF2">
    <property type="entry name" value="DUF58 DOMAIN-CONTAINING PROTEIN"/>
    <property type="match status" value="1"/>
</dbReference>
<reference evidence="4" key="2">
    <citation type="submission" date="2015-04" db="EMBL/GenBank/DDBJ databases">
        <title>Complete genome sequence of Salinicoccus halodurans strain H3B36, isolated from the Qaidam basin of China.</title>
        <authorList>
            <person name="Ma Y."/>
            <person name="Jiang K."/>
            <person name="Xue Y."/>
        </authorList>
    </citation>
    <scope>NUCLEOTIDE SEQUENCE [LARGE SCALE GENOMIC DNA]</scope>
    <source>
        <strain evidence="4">H3B36</strain>
    </source>
</reference>
<organism evidence="3 5">
    <name type="scientific">Salinicoccus halodurans</name>
    <dbReference type="NCBI Taxonomy" id="407035"/>
    <lineage>
        <taxon>Bacteria</taxon>
        <taxon>Bacillati</taxon>
        <taxon>Bacillota</taxon>
        <taxon>Bacilli</taxon>
        <taxon>Bacillales</taxon>
        <taxon>Staphylococcaceae</taxon>
        <taxon>Salinicoccus</taxon>
    </lineage>
</organism>
<dbReference type="EMBL" id="CP011366">
    <property type="protein sequence ID" value="AKG72943.1"/>
    <property type="molecule type" value="Genomic_DNA"/>
</dbReference>
<accession>A0A0F7HIQ2</accession>
<dbReference type="PANTHER" id="PTHR34351">
    <property type="entry name" value="SLR1927 PROTEIN-RELATED"/>
    <property type="match status" value="1"/>
</dbReference>
<sequence length="400" mass="45553">MKFKIDFKNSRTMTFFIGSVVILFILNIFYGITLNIMIAVSLGFFISFALLSYLYEKNVAQKLRLEILNKEIRIYKNQEDSIRIKITQEGIMPILGGKISLSAGDDIRFVNDISTGIRQHTVTAITFTVMPKSSIIIEVPFTGYSRGVSKIVKAEINIPQIFGFNTLDLKQTGRPDHEIIVYPDRYAVHNEGMENQMIQGSFMQQNALFSDPLRPTGTRNYLPEDSMRAIHWKASAKTGELQTRLYEKTTKITWMILINLRSENSYAPPKNIEETFEKITFITGRATEAGIPYKIITNMVMMDNRTFFKLDEGEGKLHFKHTLETLARINTVTYTLSFERLLRYVQLHEELSTHVIFTGIADTSISADLSILKTKGANVFQLNEYGITPFKADSSEGGRT</sequence>